<organism evidence="1 2">
    <name type="scientific">Mariniradius sediminis</name>
    <dbReference type="NCBI Taxonomy" id="2909237"/>
    <lineage>
        <taxon>Bacteria</taxon>
        <taxon>Pseudomonadati</taxon>
        <taxon>Bacteroidota</taxon>
        <taxon>Cytophagia</taxon>
        <taxon>Cytophagales</taxon>
        <taxon>Cyclobacteriaceae</taxon>
        <taxon>Mariniradius</taxon>
    </lineage>
</organism>
<name>A0ABS9BQ55_9BACT</name>
<evidence type="ECO:0008006" key="3">
    <source>
        <dbReference type="Google" id="ProtNLM"/>
    </source>
</evidence>
<sequence length="135" mass="15499">MTDLHFLNDFHALIGTPIYYRIKQVDFDGRFALSKVVALRVPQLIETKGTWIIYPNPVRNLPVRLELVDAQGYQGHEISIRIIHPMGEAVSKSGTDLEALQTWMSGVFLRGQRGVYVVEISWGKYREYHKVIAQD</sequence>
<keyword evidence="2" id="KW-1185">Reference proteome</keyword>
<gene>
    <name evidence="1" type="ORF">L0U89_01355</name>
</gene>
<comment type="caution">
    <text evidence="1">The sequence shown here is derived from an EMBL/GenBank/DDBJ whole genome shotgun (WGS) entry which is preliminary data.</text>
</comment>
<proteinExistence type="predicted"/>
<dbReference type="EMBL" id="JAKEVZ010000001">
    <property type="protein sequence ID" value="MCF1749701.1"/>
    <property type="molecule type" value="Genomic_DNA"/>
</dbReference>
<evidence type="ECO:0000313" key="1">
    <source>
        <dbReference type="EMBL" id="MCF1749701.1"/>
    </source>
</evidence>
<accession>A0ABS9BQ55</accession>
<reference evidence="1 2" key="1">
    <citation type="submission" date="2022-01" db="EMBL/GenBank/DDBJ databases">
        <title>Mariniradius saccharolyticus sp. nov., isolated from sediment of a river.</title>
        <authorList>
            <person name="Liu H."/>
        </authorList>
    </citation>
    <scope>NUCLEOTIDE SEQUENCE [LARGE SCALE GENOMIC DNA]</scope>
    <source>
        <strain evidence="1 2">RY-2</strain>
    </source>
</reference>
<dbReference type="RefSeq" id="WP_234859869.1">
    <property type="nucleotide sequence ID" value="NZ_JAKEVZ010000001.1"/>
</dbReference>
<protein>
    <recommendedName>
        <fullName evidence="3">Por secretion system C-terminal sorting domain-containing protein</fullName>
    </recommendedName>
</protein>
<evidence type="ECO:0000313" key="2">
    <source>
        <dbReference type="Proteomes" id="UP001201449"/>
    </source>
</evidence>
<dbReference type="Proteomes" id="UP001201449">
    <property type="component" value="Unassembled WGS sequence"/>
</dbReference>